<keyword evidence="3" id="KW-1185">Reference proteome</keyword>
<evidence type="ECO:0000313" key="3">
    <source>
        <dbReference type="Proteomes" id="UP000183223"/>
    </source>
</evidence>
<dbReference type="EMBL" id="FMWJ01000001">
    <property type="protein sequence ID" value="SCZ51821.1"/>
    <property type="molecule type" value="Genomic_DNA"/>
</dbReference>
<proteinExistence type="predicted"/>
<reference evidence="3" key="1">
    <citation type="submission" date="2016-10" db="EMBL/GenBank/DDBJ databases">
        <authorList>
            <person name="Varghese N."/>
            <person name="Submissions S."/>
        </authorList>
    </citation>
    <scope>NUCLEOTIDE SEQUENCE [LARGE SCALE GENOMIC DNA]</scope>
    <source>
        <strain evidence="3">ATCC 29999</strain>
    </source>
</reference>
<dbReference type="AlphaFoldDB" id="A0A1G5PRI0"/>
<accession>A0A1G5PRI0</accession>
<evidence type="ECO:0000259" key="1">
    <source>
        <dbReference type="Pfam" id="PF22336"/>
    </source>
</evidence>
<dbReference type="InterPro" id="IPR054514">
    <property type="entry name" value="RhiE-like_linker"/>
</dbReference>
<dbReference type="Proteomes" id="UP000183223">
    <property type="component" value="Unassembled WGS sequence"/>
</dbReference>
<dbReference type="Gene3D" id="3.40.47.10">
    <property type="match status" value="1"/>
</dbReference>
<evidence type="ECO:0000313" key="2">
    <source>
        <dbReference type="EMBL" id="SCZ51821.1"/>
    </source>
</evidence>
<organism evidence="2 3">
    <name type="scientific">Photorhabdus luminescens</name>
    <name type="common">Xenorhabdus luminescens</name>
    <dbReference type="NCBI Taxonomy" id="29488"/>
    <lineage>
        <taxon>Bacteria</taxon>
        <taxon>Pseudomonadati</taxon>
        <taxon>Pseudomonadota</taxon>
        <taxon>Gammaproteobacteria</taxon>
        <taxon>Enterobacterales</taxon>
        <taxon>Morganellaceae</taxon>
        <taxon>Photorhabdus</taxon>
    </lineage>
</organism>
<dbReference type="Pfam" id="PF22336">
    <property type="entry name" value="RhiE-like_linker"/>
    <property type="match status" value="1"/>
</dbReference>
<feature type="domain" description="RhiE-like KS-MAT linker" evidence="1">
    <location>
        <begin position="82"/>
        <end position="150"/>
    </location>
</feature>
<name>A0A1G5PRI0_PHOLU</name>
<protein>
    <recommendedName>
        <fullName evidence="1">RhiE-like KS-MAT linker domain-containing protein</fullName>
    </recommendedName>
</protein>
<dbReference type="RefSeq" id="WP_049581619.1">
    <property type="nucleotide sequence ID" value="NZ_CAWQXX010000035.1"/>
</dbReference>
<gene>
    <name evidence="2" type="ORF">SAMN02982990_00223</name>
</gene>
<dbReference type="InterPro" id="IPR016039">
    <property type="entry name" value="Thiolase-like"/>
</dbReference>
<dbReference type="Gene3D" id="3.30.70.3290">
    <property type="match status" value="1"/>
</dbReference>
<dbReference type="GeneID" id="45654753"/>
<dbReference type="GO" id="GO:0016746">
    <property type="term" value="F:acyltransferase activity"/>
    <property type="evidence" value="ECO:0007669"/>
    <property type="project" value="InterPro"/>
</dbReference>
<sequence length="222" mass="25396">MAIKHQQIPGISELHELNEGIDSSRLHIKNTSQSFNELRGLIGLLSYGLGGVSAFVLLEPFVDQSDEYKKDLIIEEKDYYFCLSANNVESLKRYVASVIEQIHQYCHITPLSQLISTLRFYRKHLDVRLVVKVSNYEELLSKLEAFLAGRTVDGLQTSVDCQDDDVMSAALPETLRIWLKKKEGDEGMRPPVDKRSFWPKYPFDRSLLLYIAPKYRGGKIPS</sequence>